<evidence type="ECO:0000313" key="2">
    <source>
        <dbReference type="EMBL" id="RAG80468.1"/>
    </source>
</evidence>
<dbReference type="AlphaFoldDB" id="A0A2X0IZP1"/>
<feature type="region of interest" description="Disordered" evidence="1">
    <location>
        <begin position="1"/>
        <end position="39"/>
    </location>
</feature>
<reference evidence="2 3" key="1">
    <citation type="submission" date="2018-06" db="EMBL/GenBank/DDBJ databases">
        <title>Streptacidiphilus pinicola sp. nov., isolated from pine grove soil.</title>
        <authorList>
            <person name="Roh S.G."/>
            <person name="Park S."/>
            <person name="Kim M.-K."/>
            <person name="Yun B.-R."/>
            <person name="Park J."/>
            <person name="Kim M.J."/>
            <person name="Kim Y.S."/>
            <person name="Kim S.B."/>
        </authorList>
    </citation>
    <scope>NUCLEOTIDE SEQUENCE [LARGE SCALE GENOMIC DNA]</scope>
    <source>
        <strain evidence="2 3">MMS16-CNU450</strain>
    </source>
</reference>
<feature type="non-terminal residue" evidence="2">
    <location>
        <position position="1"/>
    </location>
</feature>
<dbReference type="EMBL" id="QKYN01000229">
    <property type="protein sequence ID" value="RAG80468.1"/>
    <property type="molecule type" value="Genomic_DNA"/>
</dbReference>
<organism evidence="2 3">
    <name type="scientific">Streptacidiphilus pinicola</name>
    <dbReference type="NCBI Taxonomy" id="2219663"/>
    <lineage>
        <taxon>Bacteria</taxon>
        <taxon>Bacillati</taxon>
        <taxon>Actinomycetota</taxon>
        <taxon>Actinomycetes</taxon>
        <taxon>Kitasatosporales</taxon>
        <taxon>Streptomycetaceae</taxon>
        <taxon>Streptacidiphilus</taxon>
    </lineage>
</organism>
<comment type="caution">
    <text evidence="2">The sequence shown here is derived from an EMBL/GenBank/DDBJ whole genome shotgun (WGS) entry which is preliminary data.</text>
</comment>
<evidence type="ECO:0008006" key="4">
    <source>
        <dbReference type="Google" id="ProtNLM"/>
    </source>
</evidence>
<gene>
    <name evidence="2" type="ORF">DN069_38015</name>
</gene>
<proteinExistence type="predicted"/>
<evidence type="ECO:0000256" key="1">
    <source>
        <dbReference type="SAM" id="MobiDB-lite"/>
    </source>
</evidence>
<dbReference type="Proteomes" id="UP000248889">
    <property type="component" value="Unassembled WGS sequence"/>
</dbReference>
<evidence type="ECO:0000313" key="3">
    <source>
        <dbReference type="Proteomes" id="UP000248889"/>
    </source>
</evidence>
<keyword evidence="3" id="KW-1185">Reference proteome</keyword>
<name>A0A2X0IZP1_9ACTN</name>
<accession>A0A2X0IZP1</accession>
<sequence>PRPAEPRVTPVTAPAQTGTTRYSAPVGGSTAPPPNTRYDPEKITEAFDARMLQEGQLDELTHRLIGPLARLLRMELRFDRERVGRLRDNRR</sequence>
<protein>
    <recommendedName>
        <fullName evidence="4">Extensin</fullName>
    </recommendedName>
</protein>